<dbReference type="InterPro" id="IPR001977">
    <property type="entry name" value="Depp_CoAkinase"/>
</dbReference>
<comment type="pathway">
    <text evidence="5">Cofactor biosynthesis; coenzyme A biosynthesis; CoA from (R)-pantothenate: step 5/5.</text>
</comment>
<protein>
    <recommendedName>
        <fullName evidence="5 6">Dephospho-CoA kinase</fullName>
        <ecNumber evidence="5 6">2.7.1.24</ecNumber>
    </recommendedName>
    <alternativeName>
        <fullName evidence="5">Dephosphocoenzyme A kinase</fullName>
    </alternativeName>
</protein>
<keyword evidence="5 7" id="KW-0808">Transferase</keyword>
<comment type="similarity">
    <text evidence="1 5">Belongs to the CoaE family.</text>
</comment>
<proteinExistence type="inferred from homology"/>
<dbReference type="PANTHER" id="PTHR10695:SF46">
    <property type="entry name" value="BIFUNCTIONAL COENZYME A SYNTHASE-RELATED"/>
    <property type="match status" value="1"/>
</dbReference>
<keyword evidence="5 7" id="KW-0418">Kinase</keyword>
<evidence type="ECO:0000256" key="2">
    <source>
        <dbReference type="ARBA" id="ARBA00022741"/>
    </source>
</evidence>
<keyword evidence="4 5" id="KW-0173">Coenzyme A biosynthesis</keyword>
<dbReference type="PANTHER" id="PTHR10695">
    <property type="entry name" value="DEPHOSPHO-COA KINASE-RELATED"/>
    <property type="match status" value="1"/>
</dbReference>
<comment type="function">
    <text evidence="5">Catalyzes the phosphorylation of the 3'-hydroxyl group of dephosphocoenzyme A to form coenzyme A.</text>
</comment>
<dbReference type="EMBL" id="JARUHG010000003">
    <property type="protein sequence ID" value="MDR0183530.1"/>
    <property type="molecule type" value="Genomic_DNA"/>
</dbReference>
<reference evidence="7 8" key="1">
    <citation type="submission" date="2023-04" db="EMBL/GenBank/DDBJ databases">
        <title>Lysobacter sp. strain UC isolated from soil sample.</title>
        <authorList>
            <person name="Choksket S."/>
            <person name="Harshvardhan F."/>
            <person name="Rana R."/>
            <person name="Patil P.B."/>
            <person name="Korpole S."/>
        </authorList>
    </citation>
    <scope>NUCLEOTIDE SEQUENCE [LARGE SCALE GENOMIC DNA]</scope>
    <source>
        <strain evidence="7 8">UC</strain>
    </source>
</reference>
<dbReference type="EC" id="2.7.1.24" evidence="5 6"/>
<dbReference type="SUPFAM" id="SSF52540">
    <property type="entry name" value="P-loop containing nucleoside triphosphate hydrolases"/>
    <property type="match status" value="1"/>
</dbReference>
<comment type="caution">
    <text evidence="7">The sequence shown here is derived from an EMBL/GenBank/DDBJ whole genome shotgun (WGS) entry which is preliminary data.</text>
</comment>
<dbReference type="GO" id="GO:0004140">
    <property type="term" value="F:dephospho-CoA kinase activity"/>
    <property type="evidence" value="ECO:0007669"/>
    <property type="project" value="UniProtKB-EC"/>
</dbReference>
<evidence type="ECO:0000313" key="7">
    <source>
        <dbReference type="EMBL" id="MDR0183530.1"/>
    </source>
</evidence>
<dbReference type="Gene3D" id="3.40.50.300">
    <property type="entry name" value="P-loop containing nucleotide triphosphate hydrolases"/>
    <property type="match status" value="1"/>
</dbReference>
<dbReference type="Pfam" id="PF01121">
    <property type="entry name" value="CoaE"/>
    <property type="match status" value="1"/>
</dbReference>
<dbReference type="RefSeq" id="WP_309262679.1">
    <property type="nucleotide sequence ID" value="NZ_JARUHG010000003.1"/>
</dbReference>
<organism evidence="7 8">
    <name type="scientific">Lysobacter arvi</name>
    <dbReference type="NCBI Taxonomy" id="3038776"/>
    <lineage>
        <taxon>Bacteria</taxon>
        <taxon>Pseudomonadati</taxon>
        <taxon>Pseudomonadota</taxon>
        <taxon>Gammaproteobacteria</taxon>
        <taxon>Lysobacterales</taxon>
        <taxon>Lysobacteraceae</taxon>
        <taxon>Lysobacter</taxon>
    </lineage>
</organism>
<keyword evidence="3 5" id="KW-0067">ATP-binding</keyword>
<feature type="binding site" evidence="5">
    <location>
        <begin position="13"/>
        <end position="18"/>
    </location>
    <ligand>
        <name>ATP</name>
        <dbReference type="ChEBI" id="CHEBI:30616"/>
    </ligand>
</feature>
<name>A0ABU1CF05_9GAMM</name>
<evidence type="ECO:0000256" key="6">
    <source>
        <dbReference type="NCBIfam" id="TIGR00152"/>
    </source>
</evidence>
<dbReference type="InterPro" id="IPR027417">
    <property type="entry name" value="P-loop_NTPase"/>
</dbReference>
<dbReference type="NCBIfam" id="TIGR00152">
    <property type="entry name" value="dephospho-CoA kinase"/>
    <property type="match status" value="1"/>
</dbReference>
<dbReference type="Proteomes" id="UP001233535">
    <property type="component" value="Unassembled WGS sequence"/>
</dbReference>
<dbReference type="CDD" id="cd02022">
    <property type="entry name" value="DPCK"/>
    <property type="match status" value="1"/>
</dbReference>
<keyword evidence="8" id="KW-1185">Reference proteome</keyword>
<gene>
    <name evidence="5 7" type="primary">coaE</name>
    <name evidence="7" type="ORF">P8609_11210</name>
</gene>
<evidence type="ECO:0000256" key="3">
    <source>
        <dbReference type="ARBA" id="ARBA00022840"/>
    </source>
</evidence>
<comment type="subcellular location">
    <subcellularLocation>
        <location evidence="5">Cytoplasm</location>
    </subcellularLocation>
</comment>
<keyword evidence="5" id="KW-0963">Cytoplasm</keyword>
<comment type="catalytic activity">
    <reaction evidence="5">
        <text>3'-dephospho-CoA + ATP = ADP + CoA + H(+)</text>
        <dbReference type="Rhea" id="RHEA:18245"/>
        <dbReference type="ChEBI" id="CHEBI:15378"/>
        <dbReference type="ChEBI" id="CHEBI:30616"/>
        <dbReference type="ChEBI" id="CHEBI:57287"/>
        <dbReference type="ChEBI" id="CHEBI:57328"/>
        <dbReference type="ChEBI" id="CHEBI:456216"/>
        <dbReference type="EC" id="2.7.1.24"/>
    </reaction>
</comment>
<accession>A0ABU1CF05</accession>
<evidence type="ECO:0000256" key="4">
    <source>
        <dbReference type="ARBA" id="ARBA00022993"/>
    </source>
</evidence>
<evidence type="ECO:0000313" key="8">
    <source>
        <dbReference type="Proteomes" id="UP001233535"/>
    </source>
</evidence>
<dbReference type="PROSITE" id="PS51219">
    <property type="entry name" value="DPCK"/>
    <property type="match status" value="1"/>
</dbReference>
<dbReference type="HAMAP" id="MF_00376">
    <property type="entry name" value="Dephospho_CoA_kinase"/>
    <property type="match status" value="1"/>
</dbReference>
<evidence type="ECO:0000256" key="1">
    <source>
        <dbReference type="ARBA" id="ARBA00009018"/>
    </source>
</evidence>
<evidence type="ECO:0000256" key="5">
    <source>
        <dbReference type="HAMAP-Rule" id="MF_00376"/>
    </source>
</evidence>
<keyword evidence="2 5" id="KW-0547">Nucleotide-binding</keyword>
<sequence>MSEFIVGVTGGVASGKSEVTRRFEALGVVVADADVAARAAVEAGSDGLAEVVAAFGADVLTPDGQLDRAAMRRHVFGDEAARRRLEAIVHPRVRASLRARCEAANGPYAIAAIPLLAEGGGRDAYPWLSRILVVDVPVDVQRARVMARDRVDAELAQRMIVAQATRDQRLAIADDVIVNDGPIERLASHVAALDRRYRALAAAQG</sequence>